<dbReference type="EMBL" id="JBBPBN010000005">
    <property type="protein sequence ID" value="KAK9037377.1"/>
    <property type="molecule type" value="Genomic_DNA"/>
</dbReference>
<evidence type="ECO:0000256" key="3">
    <source>
        <dbReference type="ARBA" id="ARBA00022884"/>
    </source>
</evidence>
<keyword evidence="4" id="KW-0508">mRNA splicing</keyword>
<dbReference type="CDD" id="cd00590">
    <property type="entry name" value="RRM_SF"/>
    <property type="match status" value="1"/>
</dbReference>
<protein>
    <recommendedName>
        <fullName evidence="7">RRM domain-containing protein</fullName>
    </recommendedName>
</protein>
<evidence type="ECO:0000256" key="4">
    <source>
        <dbReference type="ARBA" id="ARBA00023187"/>
    </source>
</evidence>
<evidence type="ECO:0000259" key="7">
    <source>
        <dbReference type="PROSITE" id="PS50102"/>
    </source>
</evidence>
<organism evidence="8 9">
    <name type="scientific">Hibiscus sabdariffa</name>
    <name type="common">roselle</name>
    <dbReference type="NCBI Taxonomy" id="183260"/>
    <lineage>
        <taxon>Eukaryota</taxon>
        <taxon>Viridiplantae</taxon>
        <taxon>Streptophyta</taxon>
        <taxon>Embryophyta</taxon>
        <taxon>Tracheophyta</taxon>
        <taxon>Spermatophyta</taxon>
        <taxon>Magnoliopsida</taxon>
        <taxon>eudicotyledons</taxon>
        <taxon>Gunneridae</taxon>
        <taxon>Pentapetalae</taxon>
        <taxon>rosids</taxon>
        <taxon>malvids</taxon>
        <taxon>Malvales</taxon>
        <taxon>Malvaceae</taxon>
        <taxon>Malvoideae</taxon>
        <taxon>Hibiscus</taxon>
    </lineage>
</organism>
<dbReference type="InterPro" id="IPR012677">
    <property type="entry name" value="Nucleotide-bd_a/b_plait_sf"/>
</dbReference>
<dbReference type="SMART" id="SM00360">
    <property type="entry name" value="RRM"/>
    <property type="match status" value="1"/>
</dbReference>
<dbReference type="InterPro" id="IPR035979">
    <property type="entry name" value="RBD_domain_sf"/>
</dbReference>
<evidence type="ECO:0000256" key="2">
    <source>
        <dbReference type="ARBA" id="ARBA00022664"/>
    </source>
</evidence>
<dbReference type="Gene3D" id="3.30.70.330">
    <property type="match status" value="1"/>
</dbReference>
<evidence type="ECO:0000313" key="9">
    <source>
        <dbReference type="Proteomes" id="UP001396334"/>
    </source>
</evidence>
<dbReference type="SUPFAM" id="SSF54928">
    <property type="entry name" value="RNA-binding domain, RBD"/>
    <property type="match status" value="1"/>
</dbReference>
<evidence type="ECO:0000256" key="1">
    <source>
        <dbReference type="ARBA" id="ARBA00004123"/>
    </source>
</evidence>
<dbReference type="PANTHER" id="PTHR48028">
    <property type="entry name" value="GLYCINE-RICH RNA-BINDING PROTEIN RZ1A"/>
    <property type="match status" value="1"/>
</dbReference>
<keyword evidence="3 6" id="KW-0694">RNA-binding</keyword>
<reference evidence="8 9" key="1">
    <citation type="journal article" date="2024" name="G3 (Bethesda)">
        <title>Genome assembly of Hibiscus sabdariffa L. provides insights into metabolisms of medicinal natural products.</title>
        <authorList>
            <person name="Kim T."/>
        </authorList>
    </citation>
    <scope>NUCLEOTIDE SEQUENCE [LARGE SCALE GENOMIC DNA]</scope>
    <source>
        <strain evidence="8">TK-2024</strain>
        <tissue evidence="8">Old leaves</tissue>
    </source>
</reference>
<comment type="caution">
    <text evidence="8">The sequence shown here is derived from an EMBL/GenBank/DDBJ whole genome shotgun (WGS) entry which is preliminary data.</text>
</comment>
<feature type="domain" description="RRM" evidence="7">
    <location>
        <begin position="51"/>
        <end position="131"/>
    </location>
</feature>
<evidence type="ECO:0000256" key="5">
    <source>
        <dbReference type="ARBA" id="ARBA00023242"/>
    </source>
</evidence>
<comment type="subcellular location">
    <subcellularLocation>
        <location evidence="1">Nucleus</location>
    </subcellularLocation>
</comment>
<dbReference type="Pfam" id="PF00076">
    <property type="entry name" value="RRM_1"/>
    <property type="match status" value="1"/>
</dbReference>
<proteinExistence type="predicted"/>
<sequence>MKGQRSKPGGEIGHRPAHLEVDDNSNSLRFGQALLGYRTYSSRELQRRSSRTVFVENVSKRIYVLTLKEAFQCYGHVVDVYIAYRNRKRQGRPTTFAFVRFRSLAKAKWAVKNGDNQKMDGFCIKVFLAKEEGEGAVEKKPVQKIRTKNK</sequence>
<keyword evidence="2" id="KW-0507">mRNA processing</keyword>
<keyword evidence="5" id="KW-0539">Nucleus</keyword>
<dbReference type="InterPro" id="IPR000504">
    <property type="entry name" value="RRM_dom"/>
</dbReference>
<accession>A0ABR2TIS5</accession>
<name>A0ABR2TIS5_9ROSI</name>
<gene>
    <name evidence="8" type="ORF">V6N11_022289</name>
</gene>
<dbReference type="InterPro" id="IPR051106">
    <property type="entry name" value="RNA-bind/splicing_reg"/>
</dbReference>
<evidence type="ECO:0000313" key="8">
    <source>
        <dbReference type="EMBL" id="KAK9037377.1"/>
    </source>
</evidence>
<dbReference type="PROSITE" id="PS50102">
    <property type="entry name" value="RRM"/>
    <property type="match status" value="1"/>
</dbReference>
<dbReference type="Proteomes" id="UP001396334">
    <property type="component" value="Unassembled WGS sequence"/>
</dbReference>
<evidence type="ECO:0000256" key="6">
    <source>
        <dbReference type="PROSITE-ProRule" id="PRU00176"/>
    </source>
</evidence>
<keyword evidence="9" id="KW-1185">Reference proteome</keyword>
<dbReference type="PANTHER" id="PTHR48028:SF4">
    <property type="entry name" value="SC35-LIKE SPLICING FACTOR"/>
    <property type="match status" value="1"/>
</dbReference>